<sequence>MKNKYFLIAIAAAGMLSLNSCGDFLDRDPDSILTQEIVYSDPGLVKSVLANFYGRVTYGQRIDAVDDFTMLDEAIHYDGNDAETIDRNKWRPYEYELIRNINQFLDGLKTASGVEDVDRKQYEGEARYIRAWVYFCMARTLGGMPIVGDNVFDYTSGMDITTIQVPRSSEAATYDYIIKECQEVSSLMSKETNKNSGRANYWVAKMLEARAAITAGSLATYNTPAEHPLLRTSGQEVGIPADRAKDYFKTALKAAKEVINDSPYSLKITSDTDLSAKADNFFKAVCDKNGNTEVIWCRDYISPGQTHGFTKDCLPASIGQDTGSDRLSALLNIVEAFEKVNAAEDERGKACQYEVGTLESPKFFDSPLDLFADRDPRLSATIILPNGEFDGKQILLQAGVLLKENGNWIEKTARRNETDTINGKPILITANNGPFGGDDREINRTGFYIRKYLDKTPAAGTIGRGSEMWNVYFRISEAYLIAAEAAWEISRNNSDVEALKYINAVRDRAGIKPLTTIDHQKIMHEYQVEFAFEGHRWWDLKRWMEAHKLWTGNANDRSACRLGLWPYKVVAEGDANDGKWMFMEKDMQKLNLWRRPLKCTDTQYYSEIDNDWFNKNPKLVKNPYQ</sequence>
<reference evidence="9" key="1">
    <citation type="submission" date="2020-08" db="EMBL/GenBank/DDBJ databases">
        <title>Genome public.</title>
        <authorList>
            <person name="Liu C."/>
            <person name="Sun Q."/>
        </authorList>
    </citation>
    <scope>NUCLEOTIDE SEQUENCE</scope>
    <source>
        <strain evidence="9">N12</strain>
    </source>
</reference>
<name>A0A926IP58_9BACT</name>
<dbReference type="RefSeq" id="WP_262433608.1">
    <property type="nucleotide sequence ID" value="NZ_JACRTF010000001.1"/>
</dbReference>
<feature type="domain" description="RagB/SusD" evidence="7">
    <location>
        <begin position="362"/>
        <end position="624"/>
    </location>
</feature>
<dbReference type="Proteomes" id="UP000651085">
    <property type="component" value="Unassembled WGS sequence"/>
</dbReference>
<accession>A0A926IP58</accession>
<keyword evidence="5" id="KW-0998">Cell outer membrane</keyword>
<evidence type="ECO:0000256" key="1">
    <source>
        <dbReference type="ARBA" id="ARBA00004442"/>
    </source>
</evidence>
<feature type="chain" id="PRO_5038886418" evidence="6">
    <location>
        <begin position="23"/>
        <end position="625"/>
    </location>
</feature>
<comment type="similarity">
    <text evidence="2">Belongs to the SusD family.</text>
</comment>
<organism evidence="9 10">
    <name type="scientific">Jilunia laotingensis</name>
    <dbReference type="NCBI Taxonomy" id="2763675"/>
    <lineage>
        <taxon>Bacteria</taxon>
        <taxon>Pseudomonadati</taxon>
        <taxon>Bacteroidota</taxon>
        <taxon>Bacteroidia</taxon>
        <taxon>Bacteroidales</taxon>
        <taxon>Bacteroidaceae</taxon>
        <taxon>Jilunia</taxon>
    </lineage>
</organism>
<feature type="domain" description="SusD-like N-terminal" evidence="8">
    <location>
        <begin position="23"/>
        <end position="202"/>
    </location>
</feature>
<dbReference type="Gene3D" id="1.25.40.390">
    <property type="match status" value="1"/>
</dbReference>
<evidence type="ECO:0000256" key="6">
    <source>
        <dbReference type="SAM" id="SignalP"/>
    </source>
</evidence>
<evidence type="ECO:0000313" key="9">
    <source>
        <dbReference type="EMBL" id="MBC8592411.1"/>
    </source>
</evidence>
<dbReference type="Pfam" id="PF14322">
    <property type="entry name" value="SusD-like_3"/>
    <property type="match status" value="1"/>
</dbReference>
<keyword evidence="4" id="KW-0472">Membrane</keyword>
<dbReference type="EMBL" id="JACRTF010000001">
    <property type="protein sequence ID" value="MBC8592411.1"/>
    <property type="molecule type" value="Genomic_DNA"/>
</dbReference>
<proteinExistence type="inferred from homology"/>
<comment type="subcellular location">
    <subcellularLocation>
        <location evidence="1">Cell outer membrane</location>
    </subcellularLocation>
</comment>
<evidence type="ECO:0000259" key="7">
    <source>
        <dbReference type="Pfam" id="PF07980"/>
    </source>
</evidence>
<evidence type="ECO:0000259" key="8">
    <source>
        <dbReference type="Pfam" id="PF14322"/>
    </source>
</evidence>
<dbReference type="Pfam" id="PF07980">
    <property type="entry name" value="SusD_RagB"/>
    <property type="match status" value="1"/>
</dbReference>
<dbReference type="InterPro" id="IPR033985">
    <property type="entry name" value="SusD-like_N"/>
</dbReference>
<gene>
    <name evidence="9" type="ORF">H8744_03965</name>
</gene>
<dbReference type="AlphaFoldDB" id="A0A926IP58"/>
<keyword evidence="10" id="KW-1185">Reference proteome</keyword>
<evidence type="ECO:0000256" key="5">
    <source>
        <dbReference type="ARBA" id="ARBA00023237"/>
    </source>
</evidence>
<evidence type="ECO:0000313" key="10">
    <source>
        <dbReference type="Proteomes" id="UP000651085"/>
    </source>
</evidence>
<comment type="caution">
    <text evidence="9">The sequence shown here is derived from an EMBL/GenBank/DDBJ whole genome shotgun (WGS) entry which is preliminary data.</text>
</comment>
<keyword evidence="3 6" id="KW-0732">Signal</keyword>
<evidence type="ECO:0000256" key="4">
    <source>
        <dbReference type="ARBA" id="ARBA00023136"/>
    </source>
</evidence>
<protein>
    <submittedName>
        <fullName evidence="9">RagB/SusD family nutrient uptake outer membrane protein</fullName>
    </submittedName>
</protein>
<dbReference type="GO" id="GO:0009279">
    <property type="term" value="C:cell outer membrane"/>
    <property type="evidence" value="ECO:0007669"/>
    <property type="project" value="UniProtKB-SubCell"/>
</dbReference>
<dbReference type="InterPro" id="IPR011990">
    <property type="entry name" value="TPR-like_helical_dom_sf"/>
</dbReference>
<evidence type="ECO:0000256" key="2">
    <source>
        <dbReference type="ARBA" id="ARBA00006275"/>
    </source>
</evidence>
<feature type="signal peptide" evidence="6">
    <location>
        <begin position="1"/>
        <end position="22"/>
    </location>
</feature>
<dbReference type="SUPFAM" id="SSF48452">
    <property type="entry name" value="TPR-like"/>
    <property type="match status" value="1"/>
</dbReference>
<evidence type="ECO:0000256" key="3">
    <source>
        <dbReference type="ARBA" id="ARBA00022729"/>
    </source>
</evidence>
<dbReference type="InterPro" id="IPR012944">
    <property type="entry name" value="SusD_RagB_dom"/>
</dbReference>